<dbReference type="InterPro" id="IPR052178">
    <property type="entry name" value="Sec_Metab_Biosynth_SDR"/>
</dbReference>
<evidence type="ECO:0000256" key="2">
    <source>
        <dbReference type="ARBA" id="ARBA00022857"/>
    </source>
</evidence>
<dbReference type="CDD" id="cd05233">
    <property type="entry name" value="SDR_c"/>
    <property type="match status" value="1"/>
</dbReference>
<dbReference type="Proteomes" id="UP000245771">
    <property type="component" value="Unassembled WGS sequence"/>
</dbReference>
<dbReference type="InterPro" id="IPR002347">
    <property type="entry name" value="SDR_fam"/>
</dbReference>
<dbReference type="PANTHER" id="PTHR43618">
    <property type="entry name" value="7-ALPHA-HYDROXYSTEROID DEHYDROGENASE"/>
    <property type="match status" value="1"/>
</dbReference>
<dbReference type="InterPro" id="IPR036291">
    <property type="entry name" value="NAD(P)-bd_dom_sf"/>
</dbReference>
<protein>
    <submittedName>
        <fullName evidence="5">NAD(P)-binding protein</fullName>
    </submittedName>
</protein>
<gene>
    <name evidence="5" type="ORF">FA14DRAFT_26166</name>
</gene>
<dbReference type="GO" id="GO:0016491">
    <property type="term" value="F:oxidoreductase activity"/>
    <property type="evidence" value="ECO:0007669"/>
    <property type="project" value="UniProtKB-KW"/>
</dbReference>
<dbReference type="Gene3D" id="3.40.50.720">
    <property type="entry name" value="NAD(P)-binding Rossmann-like Domain"/>
    <property type="match status" value="1"/>
</dbReference>
<accession>A0A316VQC4</accession>
<dbReference type="InterPro" id="IPR020904">
    <property type="entry name" value="Sc_DH/Rdtase_CS"/>
</dbReference>
<sequence length="312" mass="33564">MSADKKLLPSTLFDLKDRVAVITGGATGIGLMQARGLNDAGCKVYVIGRREEVLQNAVKVYGFAGYVQGDVTNKKEIEKMVREMESKEGKVDILICNAGGSGPTHHGADTSFPDHSNDPAPGGKLEKMNAKDYKDEILKNNSFENWNELFMINTHHILFVSIAFLPLLAKGSEEAQAKTKKEGKRPFTSTIITTGSISGVVKQGQMHYAYNASKAAANHLTKTLAFEITSTTNANVRANAILPGVYPSSMTAGGIDEKNQSDLSDKMPTMNVPAGRPGETEDMAQVTQFLAACEFMHGQTVICDGGFTLTAP</sequence>
<dbReference type="RefSeq" id="XP_025358663.1">
    <property type="nucleotide sequence ID" value="XM_025502089.1"/>
</dbReference>
<name>A0A316VQC4_9BASI</name>
<dbReference type="PANTHER" id="PTHR43618:SF4">
    <property type="entry name" value="SHORT CHAIN DEHYDROGENASE_REDUCTASE FAMILY (AFU_ORTHOLOGUE AFUA_7G04540)"/>
    <property type="match status" value="1"/>
</dbReference>
<dbReference type="Pfam" id="PF13561">
    <property type="entry name" value="adh_short_C2"/>
    <property type="match status" value="1"/>
</dbReference>
<evidence type="ECO:0000256" key="1">
    <source>
        <dbReference type="ARBA" id="ARBA00006484"/>
    </source>
</evidence>
<dbReference type="STRING" id="1280837.A0A316VQC4"/>
<dbReference type="PROSITE" id="PS00061">
    <property type="entry name" value="ADH_SHORT"/>
    <property type="match status" value="1"/>
</dbReference>
<keyword evidence="3" id="KW-0560">Oxidoreductase</keyword>
<dbReference type="OrthoDB" id="3819888at2759"/>
<dbReference type="Pfam" id="PF00106">
    <property type="entry name" value="adh_short"/>
    <property type="match status" value="1"/>
</dbReference>
<dbReference type="SUPFAM" id="SSF51735">
    <property type="entry name" value="NAD(P)-binding Rossmann-fold domains"/>
    <property type="match status" value="1"/>
</dbReference>
<comment type="similarity">
    <text evidence="1 4">Belongs to the short-chain dehydrogenases/reductases (SDR) family.</text>
</comment>
<reference evidence="5 6" key="1">
    <citation type="journal article" date="2018" name="Mol. Biol. Evol.">
        <title>Broad Genomic Sampling Reveals a Smut Pathogenic Ancestry of the Fungal Clade Ustilaginomycotina.</title>
        <authorList>
            <person name="Kijpornyongpan T."/>
            <person name="Mondo S.J."/>
            <person name="Barry K."/>
            <person name="Sandor L."/>
            <person name="Lee J."/>
            <person name="Lipzen A."/>
            <person name="Pangilinan J."/>
            <person name="LaButti K."/>
            <person name="Hainaut M."/>
            <person name="Henrissat B."/>
            <person name="Grigoriev I.V."/>
            <person name="Spatafora J.W."/>
            <person name="Aime M.C."/>
        </authorList>
    </citation>
    <scope>NUCLEOTIDE SEQUENCE [LARGE SCALE GENOMIC DNA]</scope>
    <source>
        <strain evidence="5 6">MCA 3882</strain>
    </source>
</reference>
<dbReference type="AlphaFoldDB" id="A0A316VQC4"/>
<dbReference type="PRINTS" id="PR00080">
    <property type="entry name" value="SDRFAMILY"/>
</dbReference>
<evidence type="ECO:0000313" key="5">
    <source>
        <dbReference type="EMBL" id="PWN38361.1"/>
    </source>
</evidence>
<keyword evidence="6" id="KW-1185">Reference proteome</keyword>
<dbReference type="EMBL" id="KZ819602">
    <property type="protein sequence ID" value="PWN38361.1"/>
    <property type="molecule type" value="Genomic_DNA"/>
</dbReference>
<dbReference type="GeneID" id="37023870"/>
<evidence type="ECO:0000256" key="4">
    <source>
        <dbReference type="RuleBase" id="RU000363"/>
    </source>
</evidence>
<organism evidence="5 6">
    <name type="scientific">Meira miltonrushii</name>
    <dbReference type="NCBI Taxonomy" id="1280837"/>
    <lineage>
        <taxon>Eukaryota</taxon>
        <taxon>Fungi</taxon>
        <taxon>Dikarya</taxon>
        <taxon>Basidiomycota</taxon>
        <taxon>Ustilaginomycotina</taxon>
        <taxon>Exobasidiomycetes</taxon>
        <taxon>Exobasidiales</taxon>
        <taxon>Brachybasidiaceae</taxon>
        <taxon>Meira</taxon>
    </lineage>
</organism>
<dbReference type="PRINTS" id="PR00081">
    <property type="entry name" value="GDHRDH"/>
</dbReference>
<evidence type="ECO:0000256" key="3">
    <source>
        <dbReference type="ARBA" id="ARBA00023002"/>
    </source>
</evidence>
<keyword evidence="2" id="KW-0521">NADP</keyword>
<proteinExistence type="inferred from homology"/>
<dbReference type="InParanoid" id="A0A316VQC4"/>
<evidence type="ECO:0000313" key="6">
    <source>
        <dbReference type="Proteomes" id="UP000245771"/>
    </source>
</evidence>